<keyword evidence="4 9" id="KW-0028">Amino-acid biosynthesis</keyword>
<evidence type="ECO:0000313" key="13">
    <source>
        <dbReference type="Proteomes" id="UP001595955"/>
    </source>
</evidence>
<evidence type="ECO:0000256" key="8">
    <source>
        <dbReference type="ARBA" id="ARBA00047848"/>
    </source>
</evidence>
<evidence type="ECO:0000256" key="9">
    <source>
        <dbReference type="RuleBase" id="RU361254"/>
    </source>
</evidence>
<dbReference type="PROSITE" id="PS00858">
    <property type="entry name" value="PREPHENATE_DEHYDR_2"/>
    <property type="match status" value="1"/>
</dbReference>
<dbReference type="SUPFAM" id="SSF55021">
    <property type="entry name" value="ACT-like"/>
    <property type="match status" value="1"/>
</dbReference>
<dbReference type="InterPro" id="IPR018528">
    <property type="entry name" value="Preph_deHydtase_CS"/>
</dbReference>
<evidence type="ECO:0000259" key="10">
    <source>
        <dbReference type="PROSITE" id="PS51171"/>
    </source>
</evidence>
<dbReference type="CDD" id="cd13632">
    <property type="entry name" value="PBP2_Aa-PDT_like"/>
    <property type="match status" value="1"/>
</dbReference>
<keyword evidence="7 9" id="KW-0456">Lyase</keyword>
<feature type="domain" description="Prephenate dehydratase" evidence="10">
    <location>
        <begin position="8"/>
        <end position="190"/>
    </location>
</feature>
<comment type="caution">
    <text evidence="12">The sequence shown here is derived from an EMBL/GenBank/DDBJ whole genome shotgun (WGS) entry which is preliminary data.</text>
</comment>
<keyword evidence="13" id="KW-1185">Reference proteome</keyword>
<dbReference type="PIRSF" id="PIRSF001500">
    <property type="entry name" value="Chor_mut_pdt_Ppr"/>
    <property type="match status" value="1"/>
</dbReference>
<dbReference type="NCBIfam" id="NF008865">
    <property type="entry name" value="PRK11898.1"/>
    <property type="match status" value="1"/>
</dbReference>
<dbReference type="PROSITE" id="PS00857">
    <property type="entry name" value="PREPHENATE_DEHYDR_1"/>
    <property type="match status" value="1"/>
</dbReference>
<dbReference type="EMBL" id="JBHSGF010000001">
    <property type="protein sequence ID" value="MFC4553649.1"/>
    <property type="molecule type" value="Genomic_DNA"/>
</dbReference>
<proteinExistence type="predicted"/>
<dbReference type="CDD" id="cd04905">
    <property type="entry name" value="ACT_CM-PDT"/>
    <property type="match status" value="1"/>
</dbReference>
<evidence type="ECO:0000256" key="4">
    <source>
        <dbReference type="ARBA" id="ARBA00022605"/>
    </source>
</evidence>
<organism evidence="12 13">
    <name type="scientific">Georgenia faecalis</name>
    <dbReference type="NCBI Taxonomy" id="2483799"/>
    <lineage>
        <taxon>Bacteria</taxon>
        <taxon>Bacillati</taxon>
        <taxon>Actinomycetota</taxon>
        <taxon>Actinomycetes</taxon>
        <taxon>Micrococcales</taxon>
        <taxon>Bogoriellaceae</taxon>
        <taxon>Georgenia</taxon>
    </lineage>
</organism>
<accession>A0ABV9D4Q7</accession>
<gene>
    <name evidence="9 12" type="primary">pheA</name>
    <name evidence="12" type="ORF">ACFO3F_00130</name>
</gene>
<evidence type="ECO:0000256" key="1">
    <source>
        <dbReference type="ARBA" id="ARBA00004741"/>
    </source>
</evidence>
<protein>
    <recommendedName>
        <fullName evidence="3 9">Prephenate dehydratase</fullName>
        <shortName evidence="9">PDT</shortName>
        <ecNumber evidence="2 9">4.2.1.51</ecNumber>
    </recommendedName>
</protein>
<comment type="pathway">
    <text evidence="1 9">Amino-acid biosynthesis; L-phenylalanine biosynthesis; phenylpyruvate from prephenate: step 1/1.</text>
</comment>
<evidence type="ECO:0000256" key="6">
    <source>
        <dbReference type="ARBA" id="ARBA00023222"/>
    </source>
</evidence>
<dbReference type="PROSITE" id="PS51671">
    <property type="entry name" value="ACT"/>
    <property type="match status" value="1"/>
</dbReference>
<evidence type="ECO:0000256" key="3">
    <source>
        <dbReference type="ARBA" id="ARBA00021872"/>
    </source>
</evidence>
<keyword evidence="5 9" id="KW-0057">Aromatic amino acid biosynthesis</keyword>
<feature type="domain" description="ACT" evidence="11">
    <location>
        <begin position="205"/>
        <end position="282"/>
    </location>
</feature>
<dbReference type="RefSeq" id="WP_122822893.1">
    <property type="nucleotide sequence ID" value="NZ_CP033325.1"/>
</dbReference>
<dbReference type="PANTHER" id="PTHR21022:SF19">
    <property type="entry name" value="PREPHENATE DEHYDRATASE-RELATED"/>
    <property type="match status" value="1"/>
</dbReference>
<dbReference type="SUPFAM" id="SSF53850">
    <property type="entry name" value="Periplasmic binding protein-like II"/>
    <property type="match status" value="1"/>
</dbReference>
<evidence type="ECO:0000256" key="5">
    <source>
        <dbReference type="ARBA" id="ARBA00023141"/>
    </source>
</evidence>
<comment type="catalytic activity">
    <reaction evidence="8 9">
        <text>prephenate + H(+) = 3-phenylpyruvate + CO2 + H2O</text>
        <dbReference type="Rhea" id="RHEA:21648"/>
        <dbReference type="ChEBI" id="CHEBI:15377"/>
        <dbReference type="ChEBI" id="CHEBI:15378"/>
        <dbReference type="ChEBI" id="CHEBI:16526"/>
        <dbReference type="ChEBI" id="CHEBI:18005"/>
        <dbReference type="ChEBI" id="CHEBI:29934"/>
        <dbReference type="EC" id="4.2.1.51"/>
    </reaction>
</comment>
<dbReference type="PANTHER" id="PTHR21022">
    <property type="entry name" value="PREPHENATE DEHYDRATASE P PROTEIN"/>
    <property type="match status" value="1"/>
</dbReference>
<dbReference type="Proteomes" id="UP001595955">
    <property type="component" value="Unassembled WGS sequence"/>
</dbReference>
<dbReference type="Gene3D" id="3.40.190.10">
    <property type="entry name" value="Periplasmic binding protein-like II"/>
    <property type="match status" value="2"/>
</dbReference>
<sequence length="315" mass="32847">MPEQPRARYAYLGPEGTFTEAALRALVGDEDVDTLPCADVVTALEKVRTGEADFAVVPIENSVEGGVNATLDTLATGAPLVVVGEMVVPITFVLAGLPGTALADVRRVATHPHAWAQCRGWAARQLAGAVHVPATSTAAAAAHLADAGALAGYDAALCSPLSAERYGLEVLATGVADNPRAVTRFVLVGAPGALPDPTGADKTTLMVHLPDNEAGALLHMLDQFAVRGVNLSRIESRPIGDSLGRYSFSIDLEGHIAEERVQATLIGLHRVCPLVRFLGSYPRVDGVAHRQAPGTSDADFIAAREWVEGLLDGGT</sequence>
<dbReference type="GO" id="GO:0004664">
    <property type="term" value="F:prephenate dehydratase activity"/>
    <property type="evidence" value="ECO:0007669"/>
    <property type="project" value="UniProtKB-EC"/>
</dbReference>
<keyword evidence="6 9" id="KW-0584">Phenylalanine biosynthesis</keyword>
<name>A0ABV9D4Q7_9MICO</name>
<dbReference type="Gene3D" id="3.30.70.260">
    <property type="match status" value="1"/>
</dbReference>
<evidence type="ECO:0000256" key="2">
    <source>
        <dbReference type="ARBA" id="ARBA00013147"/>
    </source>
</evidence>
<reference evidence="13" key="1">
    <citation type="journal article" date="2019" name="Int. J. Syst. Evol. Microbiol.">
        <title>The Global Catalogue of Microorganisms (GCM) 10K type strain sequencing project: providing services to taxonomists for standard genome sequencing and annotation.</title>
        <authorList>
            <consortium name="The Broad Institute Genomics Platform"/>
            <consortium name="The Broad Institute Genome Sequencing Center for Infectious Disease"/>
            <person name="Wu L."/>
            <person name="Ma J."/>
        </authorList>
    </citation>
    <scope>NUCLEOTIDE SEQUENCE [LARGE SCALE GENOMIC DNA]</scope>
    <source>
        <strain evidence="13">JCM 3369</strain>
    </source>
</reference>
<dbReference type="PROSITE" id="PS51171">
    <property type="entry name" value="PREPHENATE_DEHYDR_3"/>
    <property type="match status" value="1"/>
</dbReference>
<dbReference type="EC" id="4.2.1.51" evidence="2 9"/>
<dbReference type="Pfam" id="PF00800">
    <property type="entry name" value="PDT"/>
    <property type="match status" value="1"/>
</dbReference>
<evidence type="ECO:0000313" key="12">
    <source>
        <dbReference type="EMBL" id="MFC4553649.1"/>
    </source>
</evidence>
<evidence type="ECO:0000256" key="7">
    <source>
        <dbReference type="ARBA" id="ARBA00023239"/>
    </source>
</evidence>
<dbReference type="InterPro" id="IPR045865">
    <property type="entry name" value="ACT-like_dom_sf"/>
</dbReference>
<dbReference type="InterPro" id="IPR008242">
    <property type="entry name" value="Chor_mutase/pphenate_deHydtase"/>
</dbReference>
<evidence type="ECO:0000259" key="11">
    <source>
        <dbReference type="PROSITE" id="PS51671"/>
    </source>
</evidence>
<dbReference type="InterPro" id="IPR001086">
    <property type="entry name" value="Preph_deHydtase"/>
</dbReference>
<dbReference type="InterPro" id="IPR002912">
    <property type="entry name" value="ACT_dom"/>
</dbReference>